<dbReference type="EMBL" id="UINC01023594">
    <property type="protein sequence ID" value="SVA95563.1"/>
    <property type="molecule type" value="Genomic_DNA"/>
</dbReference>
<keyword evidence="1" id="KW-0472">Membrane</keyword>
<feature type="transmembrane region" description="Helical" evidence="1">
    <location>
        <begin position="138"/>
        <end position="156"/>
    </location>
</feature>
<feature type="transmembrane region" description="Helical" evidence="1">
    <location>
        <begin position="250"/>
        <end position="268"/>
    </location>
</feature>
<evidence type="ECO:0000313" key="3">
    <source>
        <dbReference type="EMBL" id="SVA95563.1"/>
    </source>
</evidence>
<dbReference type="PANTHER" id="PTHR22911:SF103">
    <property type="entry name" value="BLR2811 PROTEIN"/>
    <property type="match status" value="1"/>
</dbReference>
<sequence length="277" mass="30004">MVSAATLFAMKDGFAKYLGGIYPVMQLLWVQYSLLLLIVLPTIVVRHGWRSLWPSHIIPQIARGMMSMLAVGLFYIAITEIPLADATALIFISPVVVTALSPFLLHESVGIRRWLAVIVGFIGIIFIVQPGFQEFRLGTLASLGAGVIWAFFQIMTRSLAQQEIPLVTVLYTALIGAATMNILLPFYWVTPVLSDGVMLLLMAGFASVGQALLIYAFVAAPAVVVAPFVYVTIIVATATGYIAFGDLPGLMTWVGITVIIASGIYIALREAKVKEPD</sequence>
<organism evidence="3">
    <name type="scientific">marine metagenome</name>
    <dbReference type="NCBI Taxonomy" id="408172"/>
    <lineage>
        <taxon>unclassified sequences</taxon>
        <taxon>metagenomes</taxon>
        <taxon>ecological metagenomes</taxon>
    </lineage>
</organism>
<feature type="transmembrane region" description="Helical" evidence="1">
    <location>
        <begin position="196"/>
        <end position="218"/>
    </location>
</feature>
<dbReference type="Gene3D" id="1.10.3730.20">
    <property type="match status" value="1"/>
</dbReference>
<gene>
    <name evidence="3" type="ORF">METZ01_LOCUS148417</name>
</gene>
<name>A0A382A3P7_9ZZZZ</name>
<dbReference type="SUPFAM" id="SSF103481">
    <property type="entry name" value="Multidrug resistance efflux transporter EmrE"/>
    <property type="match status" value="2"/>
</dbReference>
<keyword evidence="1" id="KW-0812">Transmembrane</keyword>
<feature type="transmembrane region" description="Helical" evidence="1">
    <location>
        <begin position="168"/>
        <end position="190"/>
    </location>
</feature>
<keyword evidence="1" id="KW-1133">Transmembrane helix</keyword>
<feature type="domain" description="EamA" evidence="2">
    <location>
        <begin position="137"/>
        <end position="264"/>
    </location>
</feature>
<reference evidence="3" key="1">
    <citation type="submission" date="2018-05" db="EMBL/GenBank/DDBJ databases">
        <authorList>
            <person name="Lanie J.A."/>
            <person name="Ng W.-L."/>
            <person name="Kazmierczak K.M."/>
            <person name="Andrzejewski T.M."/>
            <person name="Davidsen T.M."/>
            <person name="Wayne K.J."/>
            <person name="Tettelin H."/>
            <person name="Glass J.I."/>
            <person name="Rusch D."/>
            <person name="Podicherti R."/>
            <person name="Tsui H.-C.T."/>
            <person name="Winkler M.E."/>
        </authorList>
    </citation>
    <scope>NUCLEOTIDE SEQUENCE</scope>
</reference>
<feature type="transmembrane region" description="Helical" evidence="1">
    <location>
        <begin position="20"/>
        <end position="45"/>
    </location>
</feature>
<dbReference type="AlphaFoldDB" id="A0A382A3P7"/>
<feature type="transmembrane region" description="Helical" evidence="1">
    <location>
        <begin position="114"/>
        <end position="132"/>
    </location>
</feature>
<dbReference type="InterPro" id="IPR000620">
    <property type="entry name" value="EamA_dom"/>
</dbReference>
<accession>A0A382A3P7</accession>
<dbReference type="InterPro" id="IPR037185">
    <property type="entry name" value="EmrE-like"/>
</dbReference>
<protein>
    <recommendedName>
        <fullName evidence="2">EamA domain-containing protein</fullName>
    </recommendedName>
</protein>
<feature type="domain" description="EamA" evidence="2">
    <location>
        <begin position="2"/>
        <end position="128"/>
    </location>
</feature>
<dbReference type="GO" id="GO:0016020">
    <property type="term" value="C:membrane"/>
    <property type="evidence" value="ECO:0007669"/>
    <property type="project" value="InterPro"/>
</dbReference>
<feature type="transmembrane region" description="Helical" evidence="1">
    <location>
        <begin position="225"/>
        <end position="244"/>
    </location>
</feature>
<proteinExistence type="predicted"/>
<feature type="transmembrane region" description="Helical" evidence="1">
    <location>
        <begin position="57"/>
        <end position="78"/>
    </location>
</feature>
<evidence type="ECO:0000256" key="1">
    <source>
        <dbReference type="SAM" id="Phobius"/>
    </source>
</evidence>
<dbReference type="PANTHER" id="PTHR22911">
    <property type="entry name" value="ACYL-MALONYL CONDENSING ENZYME-RELATED"/>
    <property type="match status" value="1"/>
</dbReference>
<evidence type="ECO:0000259" key="2">
    <source>
        <dbReference type="Pfam" id="PF00892"/>
    </source>
</evidence>
<feature type="transmembrane region" description="Helical" evidence="1">
    <location>
        <begin position="84"/>
        <end position="105"/>
    </location>
</feature>
<dbReference type="Pfam" id="PF00892">
    <property type="entry name" value="EamA"/>
    <property type="match status" value="2"/>
</dbReference>